<evidence type="ECO:0000256" key="1">
    <source>
        <dbReference type="SAM" id="Phobius"/>
    </source>
</evidence>
<dbReference type="PANTHER" id="PTHR39430:SF1">
    <property type="entry name" value="PROTEASE"/>
    <property type="match status" value="1"/>
</dbReference>
<protein>
    <recommendedName>
        <fullName evidence="2">CAAX prenyl protease 2/Lysostaphin resistance protein A-like domain-containing protein</fullName>
    </recommendedName>
</protein>
<dbReference type="PANTHER" id="PTHR39430">
    <property type="entry name" value="MEMBRANE-ASSOCIATED PROTEASE-RELATED"/>
    <property type="match status" value="1"/>
</dbReference>
<feature type="transmembrane region" description="Helical" evidence="1">
    <location>
        <begin position="6"/>
        <end position="26"/>
    </location>
</feature>
<feature type="transmembrane region" description="Helical" evidence="1">
    <location>
        <begin position="83"/>
        <end position="104"/>
    </location>
</feature>
<feature type="transmembrane region" description="Helical" evidence="1">
    <location>
        <begin position="210"/>
        <end position="231"/>
    </location>
</feature>
<keyword evidence="1" id="KW-0472">Membrane</keyword>
<reference evidence="3 4" key="1">
    <citation type="journal article" date="2014" name="Genome Announc.">
        <title>Draft Genome Sequence of Fervidicella metallireducens Strain AeBT, an Iron-Reducing Thermoanaerobe from the Great Artesian Basin.</title>
        <authorList>
            <person name="Patel B.K."/>
        </authorList>
    </citation>
    <scope>NUCLEOTIDE SEQUENCE [LARGE SCALE GENOMIC DNA]</scope>
    <source>
        <strain evidence="3 4">AeB</strain>
    </source>
</reference>
<dbReference type="Pfam" id="PF02517">
    <property type="entry name" value="Rce1-like"/>
    <property type="match status" value="1"/>
</dbReference>
<keyword evidence="4" id="KW-1185">Reference proteome</keyword>
<dbReference type="EMBL" id="AZQP01000085">
    <property type="protein sequence ID" value="EYE87241.1"/>
    <property type="molecule type" value="Genomic_DNA"/>
</dbReference>
<feature type="transmembrane region" description="Helical" evidence="1">
    <location>
        <begin position="46"/>
        <end position="68"/>
    </location>
</feature>
<feature type="transmembrane region" description="Helical" evidence="1">
    <location>
        <begin position="116"/>
        <end position="135"/>
    </location>
</feature>
<evidence type="ECO:0000259" key="2">
    <source>
        <dbReference type="Pfam" id="PF02517"/>
    </source>
</evidence>
<accession>A0A017RRL2</accession>
<dbReference type="GO" id="GO:0004175">
    <property type="term" value="F:endopeptidase activity"/>
    <property type="evidence" value="ECO:0007669"/>
    <property type="project" value="UniProtKB-ARBA"/>
</dbReference>
<organism evidence="3 4">
    <name type="scientific">Fervidicella metallireducens AeB</name>
    <dbReference type="NCBI Taxonomy" id="1403537"/>
    <lineage>
        <taxon>Bacteria</taxon>
        <taxon>Bacillati</taxon>
        <taxon>Bacillota</taxon>
        <taxon>Clostridia</taxon>
        <taxon>Eubacteriales</taxon>
        <taxon>Clostridiaceae</taxon>
        <taxon>Fervidicella</taxon>
    </lineage>
</organism>
<feature type="domain" description="CAAX prenyl protease 2/Lysostaphin resistance protein A-like" evidence="2">
    <location>
        <begin position="85"/>
        <end position="179"/>
    </location>
</feature>
<dbReference type="InterPro" id="IPR003675">
    <property type="entry name" value="Rce1/LyrA-like_dom"/>
</dbReference>
<name>A0A017RRL2_9CLOT</name>
<evidence type="ECO:0000313" key="3">
    <source>
        <dbReference type="EMBL" id="EYE87241.1"/>
    </source>
</evidence>
<evidence type="ECO:0000313" key="4">
    <source>
        <dbReference type="Proteomes" id="UP000019681"/>
    </source>
</evidence>
<dbReference type="GO" id="GO:0080120">
    <property type="term" value="P:CAAX-box protein maturation"/>
    <property type="evidence" value="ECO:0007669"/>
    <property type="project" value="UniProtKB-ARBA"/>
</dbReference>
<keyword evidence="1" id="KW-1133">Transmembrane helix</keyword>
<dbReference type="RefSeq" id="WP_161633635.1">
    <property type="nucleotide sequence ID" value="NZ_AZQP01000085.1"/>
</dbReference>
<feature type="transmembrane region" description="Helical" evidence="1">
    <location>
        <begin position="141"/>
        <end position="160"/>
    </location>
</feature>
<dbReference type="OrthoDB" id="324900at2"/>
<dbReference type="STRING" id="1403537.Q428_14385"/>
<dbReference type="Proteomes" id="UP000019681">
    <property type="component" value="Unassembled WGS sequence"/>
</dbReference>
<proteinExistence type="predicted"/>
<comment type="caution">
    <text evidence="3">The sequence shown here is derived from an EMBL/GenBank/DDBJ whole genome shotgun (WGS) entry which is preliminary data.</text>
</comment>
<sequence>MYSNAISIGISNFILFLVVLLIRKIVHKEGIKDFLIHVDKRGLKLLLEGIIIGIIGFLIYTLIVYLFGEGTYSYESSTLKKSLLLFLIYGIGFLAVALFEESLFRGYILQKLLKKFSMTKSIIISAAIFGSIHFFEYSSSYYFWIGLINASIIGILLSVITIKTESLMMAVGFHLTWNLTQRILFLNSLFKYNVSINFKIREGLLSGTYFVPEAGLAVSSVLLIISLYIFLRFRHKEKKVIKME</sequence>
<gene>
    <name evidence="3" type="ORF">Q428_14385</name>
</gene>
<dbReference type="AlphaFoldDB" id="A0A017RRL2"/>
<keyword evidence="1" id="KW-0812">Transmembrane</keyword>